<dbReference type="RefSeq" id="WP_145733390.1">
    <property type="nucleotide sequence ID" value="NZ_VITR01000008.1"/>
</dbReference>
<name>A0A560H456_9PROT</name>
<dbReference type="SUPFAM" id="SSF53067">
    <property type="entry name" value="Actin-like ATPase domain"/>
    <property type="match status" value="2"/>
</dbReference>
<dbReference type="GO" id="GO:0016301">
    <property type="term" value="F:kinase activity"/>
    <property type="evidence" value="ECO:0007669"/>
    <property type="project" value="UniProtKB-KW"/>
</dbReference>
<dbReference type="Proteomes" id="UP000315751">
    <property type="component" value="Unassembled WGS sequence"/>
</dbReference>
<evidence type="ECO:0000313" key="3">
    <source>
        <dbReference type="Proteomes" id="UP000315751"/>
    </source>
</evidence>
<dbReference type="OrthoDB" id="63487at2"/>
<dbReference type="InterPro" id="IPR002731">
    <property type="entry name" value="ATPase_BadF"/>
</dbReference>
<accession>A0A560H456</accession>
<dbReference type="CDD" id="cd24082">
    <property type="entry name" value="ASKHA_NBD_GspK-like"/>
    <property type="match status" value="1"/>
</dbReference>
<dbReference type="PANTHER" id="PTHR43190:SF3">
    <property type="entry name" value="N-ACETYL-D-GLUCOSAMINE KINASE"/>
    <property type="match status" value="1"/>
</dbReference>
<dbReference type="PANTHER" id="PTHR43190">
    <property type="entry name" value="N-ACETYL-D-GLUCOSAMINE KINASE"/>
    <property type="match status" value="1"/>
</dbReference>
<dbReference type="AlphaFoldDB" id="A0A560H456"/>
<protein>
    <submittedName>
        <fullName evidence="2">Glucosamine kinase</fullName>
    </submittedName>
</protein>
<dbReference type="Gene3D" id="3.30.420.40">
    <property type="match status" value="2"/>
</dbReference>
<evidence type="ECO:0000313" key="2">
    <source>
        <dbReference type="EMBL" id="TWB41063.1"/>
    </source>
</evidence>
<dbReference type="Pfam" id="PF01869">
    <property type="entry name" value="BcrAD_BadFG"/>
    <property type="match status" value="1"/>
</dbReference>
<keyword evidence="3" id="KW-1185">Reference proteome</keyword>
<dbReference type="InterPro" id="IPR043129">
    <property type="entry name" value="ATPase_NBD"/>
</dbReference>
<keyword evidence="2" id="KW-0418">Kinase</keyword>
<feature type="domain" description="ATPase BadF/BadG/BcrA/BcrD type" evidence="1">
    <location>
        <begin position="8"/>
        <end position="262"/>
    </location>
</feature>
<gene>
    <name evidence="2" type="ORF">FBZ90_10887</name>
</gene>
<comment type="caution">
    <text evidence="2">The sequence shown here is derived from an EMBL/GenBank/DDBJ whole genome shotgun (WGS) entry which is preliminary data.</text>
</comment>
<sequence length="304" mass="31003">MTPDRYYLGVDGGGTKCRARLRAADGTLLGEGLGGPANIRLGLDRAWSSILEATHAALAQAGLDPSIFPRLHVGLGLAGIVTPTDSIRTRAAGPAFACLAAETDAHAACLGAFSGRDGAILIAGTGSAGYALIGGRGHAVGGWGFEVSDEGSGASIGREAIRLALRAHDNLAPETGLTRQIRDRLGGTPAAVVGWVNDAGPADYGRLAPDVLAHAAKGDAVACSIISGAAKELETYIRHLHALGAPNLCLMGGLSAPLTPWLSPWARSLLVEPEGDALEGALLMARQAAPRDITQRPIAKSALP</sequence>
<keyword evidence="2" id="KW-0808">Transferase</keyword>
<reference evidence="2 3" key="1">
    <citation type="submission" date="2019-06" db="EMBL/GenBank/DDBJ databases">
        <title>Genomic Encyclopedia of Type Strains, Phase IV (KMG-V): Genome sequencing to study the core and pangenomes of soil and plant-associated prokaryotes.</title>
        <authorList>
            <person name="Whitman W."/>
        </authorList>
    </citation>
    <scope>NUCLEOTIDE SEQUENCE [LARGE SCALE GENOMIC DNA]</scope>
    <source>
        <strain evidence="2 3">BR 11622</strain>
    </source>
</reference>
<organism evidence="2 3">
    <name type="scientific">Nitrospirillum amazonense</name>
    <dbReference type="NCBI Taxonomy" id="28077"/>
    <lineage>
        <taxon>Bacteria</taxon>
        <taxon>Pseudomonadati</taxon>
        <taxon>Pseudomonadota</taxon>
        <taxon>Alphaproteobacteria</taxon>
        <taxon>Rhodospirillales</taxon>
        <taxon>Azospirillaceae</taxon>
        <taxon>Nitrospirillum</taxon>
    </lineage>
</organism>
<dbReference type="InterPro" id="IPR052519">
    <property type="entry name" value="Euk-type_GlcNAc_Kinase"/>
</dbReference>
<evidence type="ECO:0000259" key="1">
    <source>
        <dbReference type="Pfam" id="PF01869"/>
    </source>
</evidence>
<dbReference type="EMBL" id="VITR01000008">
    <property type="protein sequence ID" value="TWB41063.1"/>
    <property type="molecule type" value="Genomic_DNA"/>
</dbReference>
<proteinExistence type="predicted"/>